<feature type="domain" description="Alpha-L-rhamnosidase C-terminal" evidence="7">
    <location>
        <begin position="801"/>
        <end position="871"/>
    </location>
</feature>
<evidence type="ECO:0000259" key="5">
    <source>
        <dbReference type="Pfam" id="PF08531"/>
    </source>
</evidence>
<dbReference type="PROSITE" id="PS51257">
    <property type="entry name" value="PROKAR_LIPOPROTEIN"/>
    <property type="match status" value="1"/>
</dbReference>
<dbReference type="Pfam" id="PF05592">
    <property type="entry name" value="Bac_rhamnosid"/>
    <property type="match status" value="1"/>
</dbReference>
<sequence>MTHKLIKQTTITVYLFISLFAWGACSGVNENIQITGLRCEYMDQALGIDHPSPRFTWRFEGNDPAFEQKRYRIQVATTPELLAQGKADVWTSDKIKSSRSLAVYAGIPLASHTRYYWNVQVWDKHNNRVADSPVSWFETAKMNTADWQAQWITDDKDKDFRAAPIFRKTFAAEKDIQSARAYVTGVGYYELYLNGQKVGDNMLDPGYTAFDKRVLYSTYDITSQLQKGENTVAAMLGNGWYNIQSVAVWDFEKARWRNRPRMICELRIRYTDGTESVVTSDQTWKTSLGAVTFNNLYSGDIYDATAEQPGWNNNGFDDSRWTSAQLTQSPAPIVQAQTMPAIRVEREIKPKSMKAFSNKLYVFDLGENIAGGSRLAVKGEAGTRITLKHGELLKADGRLEQGNINIYFRPVDKSEVFQMDEFILKGTGEEEIFEPRFNYHGFQYVEVESNKPITLTQESLTGLFFHTDVNPVGTFSCSNNLLNKIWDATNRSYLSNLHSIPTDCPQREKNGWTADAHISVDLGLLNYDGIAVYEKWMNDFIDNQRSEGDISGIIPSAGWGYGTGIGPVWDAALFIIPRAIYSYYGDSRIIETLYPAFEKYLGYLQTKEVDGLLNYGLGDWLPYKAQTPNDYTSSCYYYLDYVNMAEFARILGKDPQPFQQKADTIKKLINQKFLQPETGTYANGTQTAQGLALYLGIVPEESEQKVFDKLVEVVKATDCSLDFGVIGSKVVPVVLTQYGEVEMAYKMVAKDTAPSWGYWVTEMGGTTLFETWLLSPRFNDASLNHVFMGHVSAWMYNSLAGIDFDPENPGFKNVIMRPHFVKDLDWVKGEYNAVSGKIVSQWKRSGDAVEYSVHIPANVTATLYLPEGNIEAPVKGKKQKGENVYSLTSGEYKFIIQ</sequence>
<dbReference type="Pfam" id="PF17390">
    <property type="entry name" value="Bac_rhamnosid_C"/>
    <property type="match status" value="1"/>
</dbReference>
<evidence type="ECO:0000259" key="4">
    <source>
        <dbReference type="Pfam" id="PF05592"/>
    </source>
</evidence>
<dbReference type="EMBL" id="DVNA01000096">
    <property type="protein sequence ID" value="HIU54971.1"/>
    <property type="molecule type" value="Genomic_DNA"/>
</dbReference>
<evidence type="ECO:0000259" key="6">
    <source>
        <dbReference type="Pfam" id="PF17389"/>
    </source>
</evidence>
<dbReference type="Gene3D" id="1.50.10.10">
    <property type="match status" value="1"/>
</dbReference>
<comment type="caution">
    <text evidence="8">The sequence shown here is derived from an EMBL/GenBank/DDBJ whole genome shotgun (WGS) entry which is preliminary data.</text>
</comment>
<evidence type="ECO:0000256" key="2">
    <source>
        <dbReference type="ARBA" id="ARBA00012652"/>
    </source>
</evidence>
<dbReference type="Proteomes" id="UP000824112">
    <property type="component" value="Unassembled WGS sequence"/>
</dbReference>
<dbReference type="Gene3D" id="2.60.420.10">
    <property type="entry name" value="Maltose phosphorylase, domain 3"/>
    <property type="match status" value="1"/>
</dbReference>
<dbReference type="GO" id="GO:0030596">
    <property type="term" value="F:alpha-L-rhamnosidase activity"/>
    <property type="evidence" value="ECO:0007669"/>
    <property type="project" value="UniProtKB-EC"/>
</dbReference>
<dbReference type="InterPro" id="IPR008928">
    <property type="entry name" value="6-hairpin_glycosidase_sf"/>
</dbReference>
<dbReference type="InterPro" id="IPR008902">
    <property type="entry name" value="Rhamnosid_concanavalin"/>
</dbReference>
<dbReference type="EC" id="3.2.1.40" evidence="2"/>
<dbReference type="GO" id="GO:0005975">
    <property type="term" value="P:carbohydrate metabolic process"/>
    <property type="evidence" value="ECO:0007669"/>
    <property type="project" value="InterPro"/>
</dbReference>
<dbReference type="InterPro" id="IPR035398">
    <property type="entry name" value="Bac_rhamnosid_C"/>
</dbReference>
<evidence type="ECO:0000313" key="9">
    <source>
        <dbReference type="Proteomes" id="UP000824112"/>
    </source>
</evidence>
<organism evidence="8 9">
    <name type="scientific">Candidatus Gallibacteroides avistercoris</name>
    <dbReference type="NCBI Taxonomy" id="2840833"/>
    <lineage>
        <taxon>Bacteria</taxon>
        <taxon>Pseudomonadati</taxon>
        <taxon>Bacteroidota</taxon>
        <taxon>Bacteroidia</taxon>
        <taxon>Bacteroidales</taxon>
        <taxon>Bacteroidaceae</taxon>
        <taxon>Bacteroidaceae incertae sedis</taxon>
        <taxon>Candidatus Gallibacteroides</taxon>
    </lineage>
</organism>
<dbReference type="InterPro" id="IPR013737">
    <property type="entry name" value="Bac_rhamnosid_N"/>
</dbReference>
<proteinExistence type="predicted"/>
<feature type="domain" description="Bacterial alpha-L-rhamnosidase N-terminal" evidence="5">
    <location>
        <begin position="174"/>
        <end position="345"/>
    </location>
</feature>
<dbReference type="Gene3D" id="2.60.40.10">
    <property type="entry name" value="Immunoglobulins"/>
    <property type="match status" value="1"/>
</dbReference>
<feature type="domain" description="Alpha-L-rhamnosidase concanavalin-like" evidence="4">
    <location>
        <begin position="357"/>
        <end position="465"/>
    </location>
</feature>
<gene>
    <name evidence="8" type="ORF">IAB03_04070</name>
</gene>
<dbReference type="PANTHER" id="PTHR33307">
    <property type="entry name" value="ALPHA-RHAMNOSIDASE (EUROFUNG)"/>
    <property type="match status" value="1"/>
</dbReference>
<comment type="catalytic activity">
    <reaction evidence="1">
        <text>Hydrolysis of terminal non-reducing alpha-L-rhamnose residues in alpha-L-rhamnosides.</text>
        <dbReference type="EC" id="3.2.1.40"/>
    </reaction>
</comment>
<feature type="domain" description="Alpha-L-rhamnosidase six-hairpin glycosidase" evidence="6">
    <location>
        <begin position="472"/>
        <end position="798"/>
    </location>
</feature>
<dbReference type="PIRSF" id="PIRSF010631">
    <property type="entry name" value="A-rhamnsds"/>
    <property type="match status" value="1"/>
</dbReference>
<dbReference type="InterPro" id="IPR008979">
    <property type="entry name" value="Galactose-bd-like_sf"/>
</dbReference>
<dbReference type="SUPFAM" id="SSF49785">
    <property type="entry name" value="Galactose-binding domain-like"/>
    <property type="match status" value="1"/>
</dbReference>
<evidence type="ECO:0000313" key="8">
    <source>
        <dbReference type="EMBL" id="HIU54971.1"/>
    </source>
</evidence>
<dbReference type="Pfam" id="PF17389">
    <property type="entry name" value="Bac_rhamnosid6H"/>
    <property type="match status" value="1"/>
</dbReference>
<dbReference type="InterPro" id="IPR013783">
    <property type="entry name" value="Ig-like_fold"/>
</dbReference>
<dbReference type="SUPFAM" id="SSF48208">
    <property type="entry name" value="Six-hairpin glycosidases"/>
    <property type="match status" value="1"/>
</dbReference>
<reference evidence="8" key="2">
    <citation type="journal article" date="2021" name="PeerJ">
        <title>Extensive microbial diversity within the chicken gut microbiome revealed by metagenomics and culture.</title>
        <authorList>
            <person name="Gilroy R."/>
            <person name="Ravi A."/>
            <person name="Getino M."/>
            <person name="Pursley I."/>
            <person name="Horton D.L."/>
            <person name="Alikhan N.F."/>
            <person name="Baker D."/>
            <person name="Gharbi K."/>
            <person name="Hall N."/>
            <person name="Watson M."/>
            <person name="Adriaenssens E.M."/>
            <person name="Foster-Nyarko E."/>
            <person name="Jarju S."/>
            <person name="Secka A."/>
            <person name="Antonio M."/>
            <person name="Oren A."/>
            <person name="Chaudhuri R.R."/>
            <person name="La Ragione R."/>
            <person name="Hildebrand F."/>
            <person name="Pallen M.J."/>
        </authorList>
    </citation>
    <scope>NUCLEOTIDE SEQUENCE</scope>
    <source>
        <strain evidence="8">CHK158-818</strain>
    </source>
</reference>
<dbReference type="Pfam" id="PF08531">
    <property type="entry name" value="Bac_rhamnosid_N"/>
    <property type="match status" value="1"/>
</dbReference>
<evidence type="ECO:0000259" key="7">
    <source>
        <dbReference type="Pfam" id="PF17390"/>
    </source>
</evidence>
<evidence type="ECO:0000256" key="3">
    <source>
        <dbReference type="ARBA" id="ARBA00022801"/>
    </source>
</evidence>
<reference evidence="8" key="1">
    <citation type="submission" date="2020-10" db="EMBL/GenBank/DDBJ databases">
        <authorList>
            <person name="Gilroy R."/>
        </authorList>
    </citation>
    <scope>NUCLEOTIDE SEQUENCE</scope>
    <source>
        <strain evidence="8">CHK158-818</strain>
    </source>
</reference>
<dbReference type="InterPro" id="IPR012341">
    <property type="entry name" value="6hp_glycosidase-like_sf"/>
</dbReference>
<dbReference type="PANTHER" id="PTHR33307:SF6">
    <property type="entry name" value="ALPHA-RHAMNOSIDASE (EUROFUNG)-RELATED"/>
    <property type="match status" value="1"/>
</dbReference>
<keyword evidence="3 8" id="KW-0378">Hydrolase</keyword>
<name>A0A9D1M7A6_9BACT</name>
<accession>A0A9D1M7A6</accession>
<dbReference type="Pfam" id="PF25788">
    <property type="entry name" value="Ig_Rha78A_N"/>
    <property type="match status" value="1"/>
</dbReference>
<dbReference type="InterPro" id="IPR035396">
    <property type="entry name" value="Bac_rhamnosid6H"/>
</dbReference>
<dbReference type="InterPro" id="IPR016007">
    <property type="entry name" value="Alpha_rhamnosid"/>
</dbReference>
<protein>
    <recommendedName>
        <fullName evidence="2">alpha-L-rhamnosidase</fullName>
        <ecNumber evidence="2">3.2.1.40</ecNumber>
    </recommendedName>
</protein>
<dbReference type="AlphaFoldDB" id="A0A9D1M7A6"/>
<dbReference type="Gene3D" id="2.60.120.260">
    <property type="entry name" value="Galactose-binding domain-like"/>
    <property type="match status" value="2"/>
</dbReference>
<evidence type="ECO:0000256" key="1">
    <source>
        <dbReference type="ARBA" id="ARBA00001445"/>
    </source>
</evidence>